<protein>
    <submittedName>
        <fullName evidence="2">Uncharacterized protein</fullName>
    </submittedName>
</protein>
<keyword evidence="1" id="KW-0812">Transmembrane</keyword>
<sequence>MPFFNRKGAKVYAKFAKFTNDKLCELCVFYFIALLAVKFFTYDIFCKNIRLIYILLIQTKH</sequence>
<gene>
    <name evidence="2" type="ORF">D0817_03505</name>
</gene>
<evidence type="ECO:0000256" key="1">
    <source>
        <dbReference type="SAM" id="Phobius"/>
    </source>
</evidence>
<organism evidence="2 3">
    <name type="scientific">Flavobacterium cupreum</name>
    <dbReference type="NCBI Taxonomy" id="2133766"/>
    <lineage>
        <taxon>Bacteria</taxon>
        <taxon>Pseudomonadati</taxon>
        <taxon>Bacteroidota</taxon>
        <taxon>Flavobacteriia</taxon>
        <taxon>Flavobacteriales</taxon>
        <taxon>Flavobacteriaceae</taxon>
        <taxon>Flavobacterium</taxon>
    </lineage>
</organism>
<dbReference type="Proteomes" id="UP000288102">
    <property type="component" value="Unassembled WGS sequence"/>
</dbReference>
<proteinExistence type="predicted"/>
<reference evidence="3" key="1">
    <citation type="journal article" date="2019" name="Syst. Appl. Microbiol.">
        <title>Flavobacterium circumlabens sp. nov. and Flavobacterium cupreum sp. nov., two psychrotrophic species isolated from Antarctic environmental samples.</title>
        <authorList>
            <person name="Kralova S."/>
            <person name="Busse H.-J."/>
            <person name="Svec P."/>
            <person name="Maslanova I."/>
            <person name="Stankova E."/>
            <person name="Bartak M."/>
            <person name="Sedlacek I."/>
        </authorList>
    </citation>
    <scope>NUCLEOTIDE SEQUENCE [LARGE SCALE GENOMIC DNA]</scope>
    <source>
        <strain evidence="3">CCM 8825</strain>
    </source>
</reference>
<dbReference type="EMBL" id="QWDM01000002">
    <property type="protein sequence ID" value="RUT71764.1"/>
    <property type="molecule type" value="Genomic_DNA"/>
</dbReference>
<comment type="caution">
    <text evidence="2">The sequence shown here is derived from an EMBL/GenBank/DDBJ whole genome shotgun (WGS) entry which is preliminary data.</text>
</comment>
<feature type="transmembrane region" description="Helical" evidence="1">
    <location>
        <begin position="23"/>
        <end position="42"/>
    </location>
</feature>
<keyword evidence="1" id="KW-1133">Transmembrane helix</keyword>
<accession>A0A434ABP5</accession>
<name>A0A434ABP5_9FLAO</name>
<evidence type="ECO:0000313" key="2">
    <source>
        <dbReference type="EMBL" id="RUT71764.1"/>
    </source>
</evidence>
<dbReference type="AlphaFoldDB" id="A0A434ABP5"/>
<evidence type="ECO:0000313" key="3">
    <source>
        <dbReference type="Proteomes" id="UP000288102"/>
    </source>
</evidence>
<keyword evidence="3" id="KW-1185">Reference proteome</keyword>
<keyword evidence="1" id="KW-0472">Membrane</keyword>